<feature type="compositionally biased region" description="Basic and acidic residues" evidence="1">
    <location>
        <begin position="252"/>
        <end position="297"/>
    </location>
</feature>
<protein>
    <submittedName>
        <fullName evidence="2">Uncharacterized protein</fullName>
    </submittedName>
</protein>
<dbReference type="AlphaFoldDB" id="A0A834W922"/>
<reference evidence="2" key="1">
    <citation type="submission" date="2020-09" db="EMBL/GenBank/DDBJ databases">
        <title>Genome-Enabled Discovery of Anthraquinone Biosynthesis in Senna tora.</title>
        <authorList>
            <person name="Kang S.-H."/>
            <person name="Pandey R.P."/>
            <person name="Lee C.-M."/>
            <person name="Sim J.-S."/>
            <person name="Jeong J.-T."/>
            <person name="Choi B.-S."/>
            <person name="Jung M."/>
            <person name="Ginzburg D."/>
            <person name="Zhao K."/>
            <person name="Won S.Y."/>
            <person name="Oh T.-J."/>
            <person name="Yu Y."/>
            <person name="Kim N.-H."/>
            <person name="Lee O.R."/>
            <person name="Lee T.-H."/>
            <person name="Bashyal P."/>
            <person name="Kim T.-S."/>
            <person name="Lee W.-H."/>
            <person name="Kawkins C."/>
            <person name="Kim C.-K."/>
            <person name="Kim J.S."/>
            <person name="Ahn B.O."/>
            <person name="Rhee S.Y."/>
            <person name="Sohng J.K."/>
        </authorList>
    </citation>
    <scope>NUCLEOTIDE SEQUENCE</scope>
    <source>
        <tissue evidence="2">Leaf</tissue>
    </source>
</reference>
<sequence>MVLNFQEKAAMKRMNSRQRPLHASGVSIFSMADIAYRKTLNFPGPFGSTCRRIAKLAESANPLIFAIQYQLLAILSFLDDHIVVIEKMMEKLFPPSSLLLDKIDDMVLVIMSLPEKFDQALNKLPDIMHQIGFMESVLVHLISWLNCLISTLNRWGLENRMIREVTVDVSTICSGKFEPQSRTLSSVNSESRESFLATSESEASEAESMRMMAMGFLTHNKRGSYKEALEKGREENSHKKKKKYQSPKHGRKEKDSKDRDDESVNAAKMEKKFWRQKIVKKEKEEKEDGNVNVKDEVGQSGGLMKEEDQVQRLLESRENMKNDT</sequence>
<accession>A0A834W922</accession>
<comment type="caution">
    <text evidence="2">The sequence shown here is derived from an EMBL/GenBank/DDBJ whole genome shotgun (WGS) entry which is preliminary data.</text>
</comment>
<keyword evidence="3" id="KW-1185">Reference proteome</keyword>
<organism evidence="2 3">
    <name type="scientific">Senna tora</name>
    <dbReference type="NCBI Taxonomy" id="362788"/>
    <lineage>
        <taxon>Eukaryota</taxon>
        <taxon>Viridiplantae</taxon>
        <taxon>Streptophyta</taxon>
        <taxon>Embryophyta</taxon>
        <taxon>Tracheophyta</taxon>
        <taxon>Spermatophyta</taxon>
        <taxon>Magnoliopsida</taxon>
        <taxon>eudicotyledons</taxon>
        <taxon>Gunneridae</taxon>
        <taxon>Pentapetalae</taxon>
        <taxon>rosids</taxon>
        <taxon>fabids</taxon>
        <taxon>Fabales</taxon>
        <taxon>Fabaceae</taxon>
        <taxon>Caesalpinioideae</taxon>
        <taxon>Cassia clade</taxon>
        <taxon>Senna</taxon>
    </lineage>
</organism>
<evidence type="ECO:0000313" key="2">
    <source>
        <dbReference type="EMBL" id="KAF7813622.1"/>
    </source>
</evidence>
<dbReference type="PANTHER" id="PTHR37710:SF1">
    <property type="entry name" value="TRANSMEMBRANE PROTEIN"/>
    <property type="match status" value="1"/>
</dbReference>
<feature type="compositionally biased region" description="Basic and acidic residues" evidence="1">
    <location>
        <begin position="227"/>
        <end position="237"/>
    </location>
</feature>
<feature type="region of interest" description="Disordered" evidence="1">
    <location>
        <begin position="183"/>
        <end position="204"/>
    </location>
</feature>
<feature type="compositionally biased region" description="Basic residues" evidence="1">
    <location>
        <begin position="238"/>
        <end position="251"/>
    </location>
</feature>
<evidence type="ECO:0000313" key="3">
    <source>
        <dbReference type="Proteomes" id="UP000634136"/>
    </source>
</evidence>
<name>A0A834W922_9FABA</name>
<feature type="compositionally biased region" description="Basic and acidic residues" evidence="1">
    <location>
        <begin position="304"/>
        <end position="324"/>
    </location>
</feature>
<feature type="region of interest" description="Disordered" evidence="1">
    <location>
        <begin position="227"/>
        <end position="324"/>
    </location>
</feature>
<evidence type="ECO:0000256" key="1">
    <source>
        <dbReference type="SAM" id="MobiDB-lite"/>
    </source>
</evidence>
<dbReference type="EMBL" id="JAAIUW010000010">
    <property type="protein sequence ID" value="KAF7813622.1"/>
    <property type="molecule type" value="Genomic_DNA"/>
</dbReference>
<proteinExistence type="predicted"/>
<dbReference type="Proteomes" id="UP000634136">
    <property type="component" value="Unassembled WGS sequence"/>
</dbReference>
<gene>
    <name evidence="2" type="ORF">G2W53_034598</name>
</gene>
<dbReference type="OrthoDB" id="1939616at2759"/>
<dbReference type="PANTHER" id="PTHR37710">
    <property type="entry name" value="TRANSMEMBRANE PROTEIN"/>
    <property type="match status" value="1"/>
</dbReference>